<sequence length="401" mass="43460">MPRLALALSFIVFATSTPSRAAAPHEEPSRARPKTVRVDALQGGQLRLSFEPLPSDPRLESLRLGEAHEVLDKSSQWESRMQEEFLSRYGPPLLPLPQSLETSRLYLALKLSPRYMGAGVREAARELFSSSLFLSSVALSVFVYFAAWLAPEPVFTKAFVTALTLRLALAVGVLELSRVARACVQLYQEAEAAKTVEQLEAVAERFGKAMGGTGLRVLMLVASMGVARGLPHVPQGGLGALLRSPRFSLPEGLTLEGATTVQMVADGTVLVAGVAAGTAAATGSACSDGAQPKDGHHWHHLATNKNEISTSQGGPWTPLFKTLFAKAGMSLDAKENLVYLAGHKGPHSEEYHEEIHERLRVAVARCRTQEQCRDALMRELKRIADEVCTPGSRLHRLATKQ</sequence>
<dbReference type="Pfam" id="PF14412">
    <property type="entry name" value="AHH"/>
    <property type="match status" value="1"/>
</dbReference>
<feature type="signal peptide" evidence="1">
    <location>
        <begin position="1"/>
        <end position="21"/>
    </location>
</feature>
<evidence type="ECO:0008006" key="4">
    <source>
        <dbReference type="Google" id="ProtNLM"/>
    </source>
</evidence>
<organism evidence="2 3">
    <name type="scientific">Archangium minus</name>
    <dbReference type="NCBI Taxonomy" id="83450"/>
    <lineage>
        <taxon>Bacteria</taxon>
        <taxon>Pseudomonadati</taxon>
        <taxon>Myxococcota</taxon>
        <taxon>Myxococcia</taxon>
        <taxon>Myxococcales</taxon>
        <taxon>Cystobacterineae</taxon>
        <taxon>Archangiaceae</taxon>
        <taxon>Archangium</taxon>
    </lineage>
</organism>
<reference evidence="2 3" key="1">
    <citation type="submission" date="2019-08" db="EMBL/GenBank/DDBJ databases">
        <title>Archangium and Cystobacter genomes.</title>
        <authorList>
            <person name="Chen I.-C.K."/>
            <person name="Wielgoss S."/>
        </authorList>
    </citation>
    <scope>NUCLEOTIDE SEQUENCE [LARGE SCALE GENOMIC DNA]</scope>
    <source>
        <strain evidence="2 3">Cbm 6</strain>
    </source>
</reference>
<keyword evidence="3" id="KW-1185">Reference proteome</keyword>
<dbReference type="InterPro" id="IPR032871">
    <property type="entry name" value="AHH_dom_containing"/>
</dbReference>
<feature type="chain" id="PRO_5045466704" description="Lipoprotein" evidence="1">
    <location>
        <begin position="22"/>
        <end position="401"/>
    </location>
</feature>
<proteinExistence type="predicted"/>
<protein>
    <recommendedName>
        <fullName evidence="4">Lipoprotein</fullName>
    </recommendedName>
</protein>
<evidence type="ECO:0000313" key="2">
    <source>
        <dbReference type="EMBL" id="WNG53111.1"/>
    </source>
</evidence>
<accession>A0ABY9XCH3</accession>
<dbReference type="EMBL" id="CP043494">
    <property type="protein sequence ID" value="WNG53111.1"/>
    <property type="molecule type" value="Genomic_DNA"/>
</dbReference>
<evidence type="ECO:0000256" key="1">
    <source>
        <dbReference type="SAM" id="SignalP"/>
    </source>
</evidence>
<keyword evidence="1" id="KW-0732">Signal</keyword>
<dbReference type="Proteomes" id="UP001611383">
    <property type="component" value="Chromosome"/>
</dbReference>
<evidence type="ECO:0000313" key="3">
    <source>
        <dbReference type="Proteomes" id="UP001611383"/>
    </source>
</evidence>
<gene>
    <name evidence="2" type="ORF">F0U60_54410</name>
</gene>
<name>A0ABY9XCH3_9BACT</name>